<dbReference type="InterPro" id="IPR001304">
    <property type="entry name" value="C-type_lectin-like"/>
</dbReference>
<accession>A0AAD9PZ40</accession>
<evidence type="ECO:0000256" key="1">
    <source>
        <dbReference type="SAM" id="SignalP"/>
    </source>
</evidence>
<dbReference type="AlphaFoldDB" id="A0AAD9PZ40"/>
<name>A0AAD9PZ40_ACRCE</name>
<dbReference type="InterPro" id="IPR016187">
    <property type="entry name" value="CTDL_fold"/>
</dbReference>
<organism evidence="3 4">
    <name type="scientific">Acropora cervicornis</name>
    <name type="common">Staghorn coral</name>
    <dbReference type="NCBI Taxonomy" id="6130"/>
    <lineage>
        <taxon>Eukaryota</taxon>
        <taxon>Metazoa</taxon>
        <taxon>Cnidaria</taxon>
        <taxon>Anthozoa</taxon>
        <taxon>Hexacorallia</taxon>
        <taxon>Scleractinia</taxon>
        <taxon>Astrocoeniina</taxon>
        <taxon>Acroporidae</taxon>
        <taxon>Acropora</taxon>
    </lineage>
</organism>
<dbReference type="EMBL" id="JARQWQ010000099">
    <property type="protein sequence ID" value="KAK2551320.1"/>
    <property type="molecule type" value="Genomic_DNA"/>
</dbReference>
<keyword evidence="1" id="KW-0732">Signal</keyword>
<dbReference type="Pfam" id="PF00059">
    <property type="entry name" value="Lectin_C"/>
    <property type="match status" value="1"/>
</dbReference>
<dbReference type="SUPFAM" id="SSF56436">
    <property type="entry name" value="C-type lectin-like"/>
    <property type="match status" value="1"/>
</dbReference>
<keyword evidence="4" id="KW-1185">Reference proteome</keyword>
<dbReference type="PANTHER" id="PTHR22803">
    <property type="entry name" value="MANNOSE, PHOSPHOLIPASE, LECTIN RECEPTOR RELATED"/>
    <property type="match status" value="1"/>
</dbReference>
<evidence type="ECO:0000313" key="3">
    <source>
        <dbReference type="EMBL" id="KAK2551320.1"/>
    </source>
</evidence>
<dbReference type="Gene3D" id="3.10.100.10">
    <property type="entry name" value="Mannose-Binding Protein A, subunit A"/>
    <property type="match status" value="1"/>
</dbReference>
<evidence type="ECO:0000259" key="2">
    <source>
        <dbReference type="PROSITE" id="PS50041"/>
    </source>
</evidence>
<feature type="signal peptide" evidence="1">
    <location>
        <begin position="1"/>
        <end position="23"/>
    </location>
</feature>
<protein>
    <submittedName>
        <fullName evidence="3">C-type lectin domain family 4 member E</fullName>
    </submittedName>
</protein>
<dbReference type="PROSITE" id="PS50041">
    <property type="entry name" value="C_TYPE_LECTIN_2"/>
    <property type="match status" value="1"/>
</dbReference>
<dbReference type="CDD" id="cd00037">
    <property type="entry name" value="CLECT"/>
    <property type="match status" value="1"/>
</dbReference>
<dbReference type="SMART" id="SM00034">
    <property type="entry name" value="CLECT"/>
    <property type="match status" value="1"/>
</dbReference>
<reference evidence="3" key="1">
    <citation type="journal article" date="2023" name="G3 (Bethesda)">
        <title>Whole genome assembly and annotation of the endangered Caribbean coral Acropora cervicornis.</title>
        <authorList>
            <person name="Selwyn J.D."/>
            <person name="Vollmer S.V."/>
        </authorList>
    </citation>
    <scope>NUCLEOTIDE SEQUENCE</scope>
    <source>
        <strain evidence="3">K2</strain>
    </source>
</reference>
<dbReference type="InterPro" id="IPR050111">
    <property type="entry name" value="C-type_lectin/snaclec_domain"/>
</dbReference>
<proteinExistence type="predicted"/>
<sequence>MAHPLFGIFALFLALISVPGVWGACLSPSKLTNCANPEVRALQQNVDIHYKDSSYAFMRCGRSWTENRDDCKVKNGDLVSMETEEEWKVINDAIQQLNVCKLNEWHIGLTKNRKGKWEWVSGVPLQGEMENKWQSYQPSGDGNFVIMAKQYPPGGPLGRFNDLPNWMSRPYICEVPRVARLTPGGNDGVSCLGRMTAKEANTP</sequence>
<feature type="domain" description="C-type lectin" evidence="2">
    <location>
        <begin position="50"/>
        <end position="174"/>
    </location>
</feature>
<dbReference type="Proteomes" id="UP001249851">
    <property type="component" value="Unassembled WGS sequence"/>
</dbReference>
<reference evidence="3" key="2">
    <citation type="journal article" date="2023" name="Science">
        <title>Genomic signatures of disease resistance in endangered staghorn corals.</title>
        <authorList>
            <person name="Vollmer S.V."/>
            <person name="Selwyn J.D."/>
            <person name="Despard B.A."/>
            <person name="Roesel C.L."/>
        </authorList>
    </citation>
    <scope>NUCLEOTIDE SEQUENCE</scope>
    <source>
        <strain evidence="3">K2</strain>
    </source>
</reference>
<feature type="chain" id="PRO_5042069317" evidence="1">
    <location>
        <begin position="24"/>
        <end position="203"/>
    </location>
</feature>
<comment type="caution">
    <text evidence="3">The sequence shown here is derived from an EMBL/GenBank/DDBJ whole genome shotgun (WGS) entry which is preliminary data.</text>
</comment>
<dbReference type="InterPro" id="IPR016186">
    <property type="entry name" value="C-type_lectin-like/link_sf"/>
</dbReference>
<evidence type="ECO:0000313" key="4">
    <source>
        <dbReference type="Proteomes" id="UP001249851"/>
    </source>
</evidence>
<gene>
    <name evidence="3" type="ORF">P5673_027920</name>
</gene>